<keyword evidence="4 6" id="KW-0697">Rotamase</keyword>
<comment type="caution">
    <text evidence="10">The sequence shown here is derived from an EMBL/GenBank/DDBJ whole genome shotgun (WGS) entry which is preliminary data.</text>
</comment>
<evidence type="ECO:0000313" key="10">
    <source>
        <dbReference type="EMBL" id="TWJ18946.1"/>
    </source>
</evidence>
<feature type="chain" id="PRO_5021758248" description="peptidylprolyl isomerase" evidence="8">
    <location>
        <begin position="21"/>
        <end position="314"/>
    </location>
</feature>
<dbReference type="OrthoDB" id="14196at2"/>
<keyword evidence="5 6" id="KW-0413">Isomerase</keyword>
<keyword evidence="11" id="KW-1185">Reference proteome</keyword>
<gene>
    <name evidence="10" type="ORF">JN12_02161</name>
</gene>
<evidence type="ECO:0000256" key="8">
    <source>
        <dbReference type="SAM" id="SignalP"/>
    </source>
</evidence>
<evidence type="ECO:0000256" key="4">
    <source>
        <dbReference type="ARBA" id="ARBA00023110"/>
    </source>
</evidence>
<reference evidence="10 11" key="1">
    <citation type="submission" date="2019-07" db="EMBL/GenBank/DDBJ databases">
        <title>Genomic Encyclopedia of Archaeal and Bacterial Type Strains, Phase II (KMG-II): from individual species to whole genera.</title>
        <authorList>
            <person name="Goeker M."/>
        </authorList>
    </citation>
    <scope>NUCLEOTIDE SEQUENCE [LARGE SCALE GENOMIC DNA]</scope>
    <source>
        <strain evidence="10 11">ATCC BAA-1139</strain>
    </source>
</reference>
<dbReference type="Pfam" id="PF13616">
    <property type="entry name" value="Rotamase_3"/>
    <property type="match status" value="1"/>
</dbReference>
<dbReference type="AlphaFoldDB" id="A0A562VLV9"/>
<proteinExistence type="predicted"/>
<dbReference type="RefSeq" id="WP_145022500.1">
    <property type="nucleotide sequence ID" value="NZ_VLLN01000012.1"/>
</dbReference>
<dbReference type="EC" id="5.2.1.8" evidence="2"/>
<dbReference type="Gene3D" id="1.10.8.1040">
    <property type="match status" value="1"/>
</dbReference>
<dbReference type="Proteomes" id="UP000319449">
    <property type="component" value="Unassembled WGS sequence"/>
</dbReference>
<feature type="region of interest" description="Disordered" evidence="7">
    <location>
        <begin position="294"/>
        <end position="314"/>
    </location>
</feature>
<dbReference type="InterPro" id="IPR000297">
    <property type="entry name" value="PPIase_PpiC"/>
</dbReference>
<dbReference type="GO" id="GO:0003755">
    <property type="term" value="F:peptidyl-prolyl cis-trans isomerase activity"/>
    <property type="evidence" value="ECO:0007669"/>
    <property type="project" value="UniProtKB-KW"/>
</dbReference>
<dbReference type="EMBL" id="VLLN01000012">
    <property type="protein sequence ID" value="TWJ18946.1"/>
    <property type="molecule type" value="Genomic_DNA"/>
</dbReference>
<sequence length="314" mass="34382">MIHVRMMRLATVAIALVALAGCQKQAGEAKKETKSGPVLAEVSGTNITVDEFKKEVENLPPYLKPMAESADGKKEMLETMIIRELILQDARKDGIENSPAVKDKLEDLKKRLVVEVYLKKKVDEQSKVTDEELQKFYDQNKEKFKSGDEVKASHILLKDEKTAQDVLAKVKAGGNFEELAKKYSIDSAAAKGGDLGWFGKEAMIPEFAKAAFALKEGETSGIVKTKFGFHIIKVTGKRAAGTRSFADVKDQIKAAILPSKQQEIFQKLKDELKKSGKYTIKEDVLKSLGGVASGEAKGAAAMPPAEPKAQEVKK</sequence>
<dbReference type="SUPFAM" id="SSF109998">
    <property type="entry name" value="Triger factor/SurA peptide-binding domain-like"/>
    <property type="match status" value="1"/>
</dbReference>
<dbReference type="PANTHER" id="PTHR47245">
    <property type="entry name" value="PEPTIDYLPROLYL ISOMERASE"/>
    <property type="match status" value="1"/>
</dbReference>
<dbReference type="PANTHER" id="PTHR47245:SF1">
    <property type="entry name" value="FOLDASE PROTEIN PRSA"/>
    <property type="match status" value="1"/>
</dbReference>
<feature type="domain" description="PpiC" evidence="9">
    <location>
        <begin position="147"/>
        <end position="236"/>
    </location>
</feature>
<dbReference type="SUPFAM" id="SSF54534">
    <property type="entry name" value="FKBP-like"/>
    <property type="match status" value="1"/>
</dbReference>
<dbReference type="InterPro" id="IPR027304">
    <property type="entry name" value="Trigger_fact/SurA_dom_sf"/>
</dbReference>
<dbReference type="Gene3D" id="3.10.50.40">
    <property type="match status" value="1"/>
</dbReference>
<evidence type="ECO:0000313" key="11">
    <source>
        <dbReference type="Proteomes" id="UP000319449"/>
    </source>
</evidence>
<accession>A0A562VLV9</accession>
<evidence type="ECO:0000256" key="5">
    <source>
        <dbReference type="ARBA" id="ARBA00023235"/>
    </source>
</evidence>
<comment type="catalytic activity">
    <reaction evidence="1">
        <text>[protein]-peptidylproline (omega=180) = [protein]-peptidylproline (omega=0)</text>
        <dbReference type="Rhea" id="RHEA:16237"/>
        <dbReference type="Rhea" id="RHEA-COMP:10747"/>
        <dbReference type="Rhea" id="RHEA-COMP:10748"/>
        <dbReference type="ChEBI" id="CHEBI:83833"/>
        <dbReference type="ChEBI" id="CHEBI:83834"/>
        <dbReference type="EC" id="5.2.1.8"/>
    </reaction>
</comment>
<dbReference type="InterPro" id="IPR050245">
    <property type="entry name" value="PrsA_foldase"/>
</dbReference>
<name>A0A562VLV9_9BACT</name>
<dbReference type="InterPro" id="IPR046357">
    <property type="entry name" value="PPIase_dom_sf"/>
</dbReference>
<evidence type="ECO:0000256" key="7">
    <source>
        <dbReference type="SAM" id="MobiDB-lite"/>
    </source>
</evidence>
<keyword evidence="3 8" id="KW-0732">Signal</keyword>
<evidence type="ECO:0000256" key="3">
    <source>
        <dbReference type="ARBA" id="ARBA00022729"/>
    </source>
</evidence>
<feature type="signal peptide" evidence="8">
    <location>
        <begin position="1"/>
        <end position="20"/>
    </location>
</feature>
<evidence type="ECO:0000256" key="1">
    <source>
        <dbReference type="ARBA" id="ARBA00000971"/>
    </source>
</evidence>
<dbReference type="PROSITE" id="PS50198">
    <property type="entry name" value="PPIC_PPIASE_2"/>
    <property type="match status" value="1"/>
</dbReference>
<dbReference type="PROSITE" id="PS51257">
    <property type="entry name" value="PROKAR_LIPOPROTEIN"/>
    <property type="match status" value="1"/>
</dbReference>
<evidence type="ECO:0000256" key="6">
    <source>
        <dbReference type="PROSITE-ProRule" id="PRU00278"/>
    </source>
</evidence>
<protein>
    <recommendedName>
        <fullName evidence="2">peptidylprolyl isomerase</fullName>
        <ecNumber evidence="2">5.2.1.8</ecNumber>
    </recommendedName>
</protein>
<evidence type="ECO:0000256" key="2">
    <source>
        <dbReference type="ARBA" id="ARBA00013194"/>
    </source>
</evidence>
<dbReference type="Pfam" id="PF13624">
    <property type="entry name" value="SurA_N_3"/>
    <property type="match status" value="1"/>
</dbReference>
<organism evidence="10 11">
    <name type="scientific">Geobacter argillaceus</name>
    <dbReference type="NCBI Taxonomy" id="345631"/>
    <lineage>
        <taxon>Bacteria</taxon>
        <taxon>Pseudomonadati</taxon>
        <taxon>Thermodesulfobacteriota</taxon>
        <taxon>Desulfuromonadia</taxon>
        <taxon>Geobacterales</taxon>
        <taxon>Geobacteraceae</taxon>
        <taxon>Geobacter</taxon>
    </lineage>
</organism>
<evidence type="ECO:0000259" key="9">
    <source>
        <dbReference type="PROSITE" id="PS50198"/>
    </source>
</evidence>